<evidence type="ECO:0000259" key="10">
    <source>
        <dbReference type="Pfam" id="PF08264"/>
    </source>
</evidence>
<evidence type="ECO:0000256" key="6">
    <source>
        <dbReference type="ARBA" id="ARBA00023146"/>
    </source>
</evidence>
<dbReference type="InterPro" id="IPR002300">
    <property type="entry name" value="aa-tRNA-synth_Ia"/>
</dbReference>
<dbReference type="InterPro" id="IPR009080">
    <property type="entry name" value="tRNAsynth_Ia_anticodon-bd"/>
</dbReference>
<feature type="domain" description="Methionyl/Valyl/Leucyl/Isoleucyl-tRNA synthetase anticodon-binding" evidence="10">
    <location>
        <begin position="729"/>
        <end position="881"/>
    </location>
</feature>
<feature type="domain" description="Aminoacyl-tRNA synthetase class Ia" evidence="9">
    <location>
        <begin position="196"/>
        <end position="678"/>
    </location>
</feature>
<dbReference type="InterPro" id="IPR013155">
    <property type="entry name" value="M/V/L/I-tRNA-synth_anticd-bd"/>
</dbReference>
<dbReference type="EC" id="6.1.1.5" evidence="1"/>
<dbReference type="GO" id="GO:0002161">
    <property type="term" value="F:aminoacyl-tRNA deacylase activity"/>
    <property type="evidence" value="ECO:0007669"/>
    <property type="project" value="InterPro"/>
</dbReference>
<dbReference type="Pfam" id="PF00133">
    <property type="entry name" value="tRNA-synt_1"/>
    <property type="match status" value="2"/>
</dbReference>
<dbReference type="SUPFAM" id="SSF47323">
    <property type="entry name" value="Anticodon-binding domain of a subclass of class I aminoacyl-tRNA synthetases"/>
    <property type="match status" value="1"/>
</dbReference>
<dbReference type="GO" id="GO:0005524">
    <property type="term" value="F:ATP binding"/>
    <property type="evidence" value="ECO:0007669"/>
    <property type="project" value="UniProtKB-KW"/>
</dbReference>
<dbReference type="Gene3D" id="1.10.730.10">
    <property type="entry name" value="Isoleucyl-tRNA Synthetase, Domain 1"/>
    <property type="match status" value="1"/>
</dbReference>
<reference evidence="13 14" key="1">
    <citation type="journal article" date="2019" name="Nat. Microbiol.">
        <title>Mediterranean grassland soil C-N compound turnover is dependent on rainfall and depth, and is mediated by genomically divergent microorganisms.</title>
        <authorList>
            <person name="Diamond S."/>
            <person name="Andeer P.F."/>
            <person name="Li Z."/>
            <person name="Crits-Christoph A."/>
            <person name="Burstein D."/>
            <person name="Anantharaman K."/>
            <person name="Lane K.R."/>
            <person name="Thomas B.C."/>
            <person name="Pan C."/>
            <person name="Northen T.R."/>
            <person name="Banfield J.F."/>
        </authorList>
    </citation>
    <scope>NUCLEOTIDE SEQUENCE [LARGE SCALE GENOMIC DNA]</scope>
    <source>
        <strain evidence="12">NP_1</strain>
        <strain evidence="11">NP_2</strain>
    </source>
</reference>
<dbReference type="Pfam" id="PF19302">
    <property type="entry name" value="DUF5915"/>
    <property type="match status" value="1"/>
</dbReference>
<dbReference type="GO" id="GO:0006428">
    <property type="term" value="P:isoleucyl-tRNA aminoacylation"/>
    <property type="evidence" value="ECO:0007669"/>
    <property type="project" value="InterPro"/>
</dbReference>
<evidence type="ECO:0000256" key="1">
    <source>
        <dbReference type="ARBA" id="ARBA00013165"/>
    </source>
</evidence>
<dbReference type="PANTHER" id="PTHR42780:SF1">
    <property type="entry name" value="ISOLEUCINE--TRNA LIGASE, CYTOPLASMIC"/>
    <property type="match status" value="1"/>
</dbReference>
<evidence type="ECO:0000256" key="3">
    <source>
        <dbReference type="ARBA" id="ARBA00022741"/>
    </source>
</evidence>
<evidence type="ECO:0000259" key="9">
    <source>
        <dbReference type="Pfam" id="PF00133"/>
    </source>
</evidence>
<comment type="caution">
    <text evidence="12">The sequence shown here is derived from an EMBL/GenBank/DDBJ whole genome shotgun (WGS) entry which is preliminary data.</text>
</comment>
<evidence type="ECO:0000256" key="8">
    <source>
        <dbReference type="ARBA" id="ARBA00048359"/>
    </source>
</evidence>
<dbReference type="InterPro" id="IPR002301">
    <property type="entry name" value="Ile-tRNA-ligase"/>
</dbReference>
<comment type="function">
    <text evidence="7">Catalyzes the attachment of isoleucine to tRNA(Ile). As IleRS can inadvertently accommodate and process structurally similar amino acids such as valine, to avoid such errors it has two additional distinct tRNA(Ile)-dependent editing activities. One activity is designated as 'pretransfer' editing and involves the hydrolysis of activated Val-AMP. The other activity is designated 'posttransfer' editing and involves deacylation of mischarged Val-tRNA(Ile).</text>
</comment>
<protein>
    <recommendedName>
        <fullName evidence="1">isoleucine--tRNA ligase</fullName>
        <ecNumber evidence="1">6.1.1.5</ecNumber>
    </recommendedName>
</protein>
<dbReference type="InterPro" id="IPR023586">
    <property type="entry name" value="Ile-tRNA-ligase_type2"/>
</dbReference>
<dbReference type="SUPFAM" id="SSF50677">
    <property type="entry name" value="ValRS/IleRS/LeuRS editing domain"/>
    <property type="match status" value="1"/>
</dbReference>
<organism evidence="12 13">
    <name type="scientific">Candidatus Segetimicrobium genomatis</name>
    <dbReference type="NCBI Taxonomy" id="2569760"/>
    <lineage>
        <taxon>Bacteria</taxon>
        <taxon>Bacillati</taxon>
        <taxon>Candidatus Sysuimicrobiota</taxon>
        <taxon>Candidatus Sysuimicrobiia</taxon>
        <taxon>Candidatus Sysuimicrobiales</taxon>
        <taxon>Candidatus Segetimicrobiaceae</taxon>
        <taxon>Candidatus Segetimicrobium</taxon>
    </lineage>
</organism>
<evidence type="ECO:0000256" key="2">
    <source>
        <dbReference type="ARBA" id="ARBA00022598"/>
    </source>
</evidence>
<proteinExistence type="predicted"/>
<keyword evidence="4" id="KW-0067">ATP-binding</keyword>
<dbReference type="PANTHER" id="PTHR42780">
    <property type="entry name" value="SOLEUCYL-TRNA SYNTHETASE"/>
    <property type="match status" value="1"/>
</dbReference>
<gene>
    <name evidence="12" type="ORF">E6G98_03040</name>
    <name evidence="11" type="ORF">E6G99_10795</name>
</gene>
<evidence type="ECO:0000313" key="13">
    <source>
        <dbReference type="Proteomes" id="UP000315217"/>
    </source>
</evidence>
<comment type="catalytic activity">
    <reaction evidence="8">
        <text>tRNA(Ile) + L-isoleucine + ATP = L-isoleucyl-tRNA(Ile) + AMP + diphosphate</text>
        <dbReference type="Rhea" id="RHEA:11060"/>
        <dbReference type="Rhea" id="RHEA-COMP:9666"/>
        <dbReference type="Rhea" id="RHEA-COMP:9695"/>
        <dbReference type="ChEBI" id="CHEBI:30616"/>
        <dbReference type="ChEBI" id="CHEBI:33019"/>
        <dbReference type="ChEBI" id="CHEBI:58045"/>
        <dbReference type="ChEBI" id="CHEBI:78442"/>
        <dbReference type="ChEBI" id="CHEBI:78528"/>
        <dbReference type="ChEBI" id="CHEBI:456215"/>
        <dbReference type="EC" id="6.1.1.5"/>
    </reaction>
</comment>
<evidence type="ECO:0000256" key="4">
    <source>
        <dbReference type="ARBA" id="ARBA00022840"/>
    </source>
</evidence>
<dbReference type="CDD" id="cd07961">
    <property type="entry name" value="Anticodon_Ia_Ile_ABEc"/>
    <property type="match status" value="1"/>
</dbReference>
<accession>A0A537LWK6</accession>
<dbReference type="GO" id="GO:0000049">
    <property type="term" value="F:tRNA binding"/>
    <property type="evidence" value="ECO:0007669"/>
    <property type="project" value="InterPro"/>
</dbReference>
<keyword evidence="3" id="KW-0547">Nucleotide-binding</keyword>
<evidence type="ECO:0000313" key="11">
    <source>
        <dbReference type="EMBL" id="TMJ04128.1"/>
    </source>
</evidence>
<keyword evidence="6" id="KW-0030">Aminoacyl-tRNA synthetase</keyword>
<evidence type="ECO:0000256" key="5">
    <source>
        <dbReference type="ARBA" id="ARBA00022917"/>
    </source>
</evidence>
<dbReference type="Proteomes" id="UP000315217">
    <property type="component" value="Unassembled WGS sequence"/>
</dbReference>
<evidence type="ECO:0000313" key="14">
    <source>
        <dbReference type="Proteomes" id="UP000318661"/>
    </source>
</evidence>
<dbReference type="EMBL" id="VBAJ01000271">
    <property type="protein sequence ID" value="TMJ04128.1"/>
    <property type="molecule type" value="Genomic_DNA"/>
</dbReference>
<dbReference type="Pfam" id="PF08264">
    <property type="entry name" value="Anticodon_1"/>
    <property type="match status" value="1"/>
</dbReference>
<dbReference type="InterPro" id="IPR014729">
    <property type="entry name" value="Rossmann-like_a/b/a_fold"/>
</dbReference>
<dbReference type="Proteomes" id="UP000318661">
    <property type="component" value="Unassembled WGS sequence"/>
</dbReference>
<feature type="domain" description="Aminoacyl-tRNA synthetase class Ia" evidence="9">
    <location>
        <begin position="20"/>
        <end position="152"/>
    </location>
</feature>
<dbReference type="PRINTS" id="PR00984">
    <property type="entry name" value="TRNASYNTHILE"/>
</dbReference>
<dbReference type="GO" id="GO:0004822">
    <property type="term" value="F:isoleucine-tRNA ligase activity"/>
    <property type="evidence" value="ECO:0007669"/>
    <property type="project" value="UniProtKB-EC"/>
</dbReference>
<dbReference type="Gene3D" id="3.40.50.620">
    <property type="entry name" value="HUPs"/>
    <property type="match status" value="2"/>
</dbReference>
<sequence>MPTFKPVPSKIDFPALEREVLAWWQAQGIVGKYVRRNERSRQRWSFLDGPITANNPMGVHHAWGRTYKDLFQRYRTMRGFRQRYQNGYDCQGLWVEVNVERDLGFRSKRDIETFGIGPFVNLCKERVLTYAAQITEQSIRLGMWMDWEDPALLRRLAEAMRADPARRLSVQGRSGSVAATAEQLVGQLGSPQLGGSYFTFSDENNYQIWAFLKKCWERGMVYKGHDVMPWCPRCSTGISEHEIVTEGYQEKTHPGVFLRFPLVDRADRSLLVWTTTPWTLTSNVAAAVHPDLVYAVVRQGREELVLAEGTLGALSGDYTVVERLPGSRLVGARYRGPFDDLPPQRGIEHHVIPWKDVGAEEGTGIVHIAPGCGAEDFALSKEHGLPVIAPIDEFGVFIDGFGSLVGKKTGEAAEPIIQHLRATGRLYKVEPYTHRYPVCWRCETELVFRLVDEWFIAMDPVREQLKQITQRIHWIPDFGLDRELDWLRNMHDWMISKKRYWGLALPIYECAKCGHVDVIASAEELRARAVAGWQDFEGHSPHRPWIDAVKIRCSKCGATVSRIADVGNPWLDAGIVSFSTMGYRTHPDIWQQWYPADFITESFPGQYRNWFYSLLVMAAVLDGREPFRTCLGYALVRDERGEDMHKSKGNAIEFNEAADRAGVDVMRWAYCVQNPAANLNFGYGLLDDVRRRFVIPLWNVVAFFVTYANLESFDFPSLMHTRPRLGTLDRWLLSRANRLAATVQEHLDEYDPAGASRPVEAFVDDLSNWYVRRSRRRFWKSEDDDDKRAAYHTLYHALRTLTLVLAPFVPFLAERIYQDLVRPVEPDAPESVHLCDVPTPDRTLVDENLDALVEGVRTLVTLGRAARGHARIKVRQPLPAVLLVTRHRALRDHEELLAQLADELNVKAVRFVDDPSRYVSFEIKVRFDLLGPRLGARVQDVARAVRSLDPATVLRALERDGRLSVPLNGEEVILSRDEVVARMHEAQGYAAEGQAGEFAVLETTLTPDLVLEGQARELVHQIQNLRKDAGLAVDDRIAVFHDGGLEPILGAHRAYIERETLAVEMRADPARVRHTLLLDGRQVRVGIAKMARPHKGGT</sequence>
<dbReference type="SUPFAM" id="SSF52374">
    <property type="entry name" value="Nucleotidylyl transferase"/>
    <property type="match status" value="1"/>
</dbReference>
<name>A0A537LWK6_9BACT</name>
<keyword evidence="5" id="KW-0648">Protein biosynthesis</keyword>
<evidence type="ECO:0000313" key="12">
    <source>
        <dbReference type="EMBL" id="TMJ12360.1"/>
    </source>
</evidence>
<dbReference type="AlphaFoldDB" id="A0A537LWK6"/>
<evidence type="ECO:0000256" key="7">
    <source>
        <dbReference type="ARBA" id="ARBA00025217"/>
    </source>
</evidence>
<dbReference type="InterPro" id="IPR033709">
    <property type="entry name" value="Anticodon_Ile_ABEc"/>
</dbReference>
<keyword evidence="2 12" id="KW-0436">Ligase</keyword>
<dbReference type="InterPro" id="IPR009008">
    <property type="entry name" value="Val/Leu/Ile-tRNA-synth_edit"/>
</dbReference>
<dbReference type="EMBL" id="VBAI01000027">
    <property type="protein sequence ID" value="TMJ12360.1"/>
    <property type="molecule type" value="Genomic_DNA"/>
</dbReference>